<dbReference type="InterPro" id="IPR050327">
    <property type="entry name" value="Proton-linked_MCT"/>
</dbReference>
<dbReference type="Gene3D" id="1.20.1250.20">
    <property type="entry name" value="MFS general substrate transporter like domains"/>
    <property type="match status" value="2"/>
</dbReference>
<feature type="transmembrane region" description="Helical" evidence="2">
    <location>
        <begin position="632"/>
        <end position="654"/>
    </location>
</feature>
<dbReference type="Proteomes" id="UP000075883">
    <property type="component" value="Unassembled WGS sequence"/>
</dbReference>
<dbReference type="PANTHER" id="PTHR11360">
    <property type="entry name" value="MONOCARBOXYLATE TRANSPORTER"/>
    <property type="match status" value="1"/>
</dbReference>
<sequence>MLGSAKSGRTSPNIQQCNSHNRSTTSGVIAGRCGQGDPRTLDPVPRRPMPPQNSMELTSKPEAENGATGKLLAANGNGDAVKSREDPPTTTLIVPPDGGWGWLVMVASFFCNVIVDGIVMNVGSFLGPIRDEFGVSEAEVALVSSLLSGFYLLTGPFVSALANRWGFRIVTIIGSLVAALGFFASQYATNIIFLYVTFGFVGGVGFCFIYVPSVITVGYYFEKWRAVATGIALCGSGVGTFIFSPVNAMLIESLGWRSALVAQAAIILLCIACGAIFRPIQPTEVTVTKNDDTPADKGILLGEGLPVVYTRPLPEGRYAYSMPNSSHNTWMGANPNYQYPTAAEIFRQGSGHNLDRRPSHTSGQLVSHNLQSTTKKLEKIQKRLAGQMTPDDTIHAHGFPTAHHELNPVGEADEEETENGTLLAAPEQQAATITTAAGRRHTVSGRRPNEPANSRHGSRRTLNDGARPMYRDDIFFTGSLARIPQYKSQTSLGYHMSVTRLPTQADVEETETEQCMVCPEAVRRTLATMLDMSLLKSPSFMMLAFSGFLTMMGFFVPFLYVKQRAVAGGMADEVSTFIVSAIGISNTIARVVCGLLTSFKNINALHLNNVAITLGGIATMISGIYITEAYQFTYAGVFGLAIACFSALRSILVVDLMGLEKLTNAFGILCLFQGIAAFLGAPIAGYFTELTGSYDASFYISGALITLSAILCYPLAIVNRWEKQRAAKKDSQKV</sequence>
<feature type="transmembrane region" description="Helical" evidence="2">
    <location>
        <begin position="699"/>
        <end position="718"/>
    </location>
</feature>
<dbReference type="Pfam" id="PF07690">
    <property type="entry name" value="MFS_1"/>
    <property type="match status" value="1"/>
</dbReference>
<feature type="transmembrane region" description="Helical" evidence="2">
    <location>
        <begin position="666"/>
        <end position="687"/>
    </location>
</feature>
<dbReference type="STRING" id="139723.A0A182LUI9"/>
<dbReference type="PANTHER" id="PTHR11360:SF238">
    <property type="entry name" value="SD10469P"/>
    <property type="match status" value="1"/>
</dbReference>
<feature type="transmembrane region" description="Helical" evidence="2">
    <location>
        <begin position="540"/>
        <end position="562"/>
    </location>
</feature>
<feature type="transmembrane region" description="Helical" evidence="2">
    <location>
        <begin position="605"/>
        <end position="626"/>
    </location>
</feature>
<dbReference type="SUPFAM" id="SSF103473">
    <property type="entry name" value="MFS general substrate transporter"/>
    <property type="match status" value="1"/>
</dbReference>
<keyword evidence="2" id="KW-1133">Transmembrane helix</keyword>
<dbReference type="InterPro" id="IPR036259">
    <property type="entry name" value="MFS_trans_sf"/>
</dbReference>
<proteinExistence type="predicted"/>
<feature type="transmembrane region" description="Helical" evidence="2">
    <location>
        <begin position="574"/>
        <end position="593"/>
    </location>
</feature>
<feature type="transmembrane region" description="Helical" evidence="2">
    <location>
        <begin position="140"/>
        <end position="158"/>
    </location>
</feature>
<feature type="transmembrane region" description="Helical" evidence="2">
    <location>
        <begin position="256"/>
        <end position="277"/>
    </location>
</feature>
<dbReference type="VEuPathDB" id="VectorBase:ACUA002308"/>
<feature type="transmembrane region" description="Helical" evidence="2">
    <location>
        <begin position="165"/>
        <end position="185"/>
    </location>
</feature>
<feature type="region of interest" description="Disordered" evidence="1">
    <location>
        <begin position="69"/>
        <end position="88"/>
    </location>
</feature>
<feature type="region of interest" description="Disordered" evidence="1">
    <location>
        <begin position="438"/>
        <end position="464"/>
    </location>
</feature>
<dbReference type="FunFam" id="1.20.1250.20:FF:000487">
    <property type="entry name" value="monocarboxylate transporter 3"/>
    <property type="match status" value="1"/>
</dbReference>
<feature type="transmembrane region" description="Helical" evidence="2">
    <location>
        <begin position="100"/>
        <end position="120"/>
    </location>
</feature>
<keyword evidence="2" id="KW-0812">Transmembrane</keyword>
<dbReference type="CDD" id="cd17352">
    <property type="entry name" value="MFS_MCT_SLC16"/>
    <property type="match status" value="1"/>
</dbReference>
<dbReference type="AlphaFoldDB" id="A0A182LUI9"/>
<feature type="compositionally biased region" description="Polar residues" evidence="1">
    <location>
        <begin position="360"/>
        <end position="371"/>
    </location>
</feature>
<dbReference type="FunFam" id="1.20.1250.20:FF:000488">
    <property type="entry name" value="MonoCarboxylate Transporter family"/>
    <property type="match status" value="1"/>
</dbReference>
<feature type="region of interest" description="Disordered" evidence="1">
    <location>
        <begin position="1"/>
        <end position="63"/>
    </location>
</feature>
<dbReference type="EnsemblMetazoa" id="ACUA002308-RA">
    <property type="protein sequence ID" value="ACUA002308-PA"/>
    <property type="gene ID" value="ACUA002308"/>
</dbReference>
<feature type="transmembrane region" description="Helical" evidence="2">
    <location>
        <begin position="224"/>
        <end position="244"/>
    </location>
</feature>
<feature type="compositionally biased region" description="Polar residues" evidence="1">
    <location>
        <begin position="7"/>
        <end position="27"/>
    </location>
</feature>
<dbReference type="EMBL" id="AXCM01002064">
    <property type="status" value="NOT_ANNOTATED_CDS"/>
    <property type="molecule type" value="Genomic_DNA"/>
</dbReference>
<reference evidence="3" key="2">
    <citation type="submission" date="2020-05" db="UniProtKB">
        <authorList>
            <consortium name="EnsemblMetazoa"/>
        </authorList>
    </citation>
    <scope>IDENTIFICATION</scope>
    <source>
        <strain evidence="3">A-37</strain>
    </source>
</reference>
<dbReference type="GO" id="GO:0008028">
    <property type="term" value="F:monocarboxylic acid transmembrane transporter activity"/>
    <property type="evidence" value="ECO:0007669"/>
    <property type="project" value="TreeGrafter"/>
</dbReference>
<accession>A0A182LUI9</accession>
<name>A0A182LUI9_9DIPT</name>
<evidence type="ECO:0000256" key="2">
    <source>
        <dbReference type="SAM" id="Phobius"/>
    </source>
</evidence>
<dbReference type="InterPro" id="IPR011701">
    <property type="entry name" value="MFS"/>
</dbReference>
<keyword evidence="4" id="KW-1185">Reference proteome</keyword>
<evidence type="ECO:0000313" key="4">
    <source>
        <dbReference type="Proteomes" id="UP000075883"/>
    </source>
</evidence>
<evidence type="ECO:0008006" key="5">
    <source>
        <dbReference type="Google" id="ProtNLM"/>
    </source>
</evidence>
<organism evidence="3 4">
    <name type="scientific">Anopheles culicifacies</name>
    <dbReference type="NCBI Taxonomy" id="139723"/>
    <lineage>
        <taxon>Eukaryota</taxon>
        <taxon>Metazoa</taxon>
        <taxon>Ecdysozoa</taxon>
        <taxon>Arthropoda</taxon>
        <taxon>Hexapoda</taxon>
        <taxon>Insecta</taxon>
        <taxon>Pterygota</taxon>
        <taxon>Neoptera</taxon>
        <taxon>Endopterygota</taxon>
        <taxon>Diptera</taxon>
        <taxon>Nematocera</taxon>
        <taxon>Culicoidea</taxon>
        <taxon>Culicidae</taxon>
        <taxon>Anophelinae</taxon>
        <taxon>Anopheles</taxon>
        <taxon>culicifacies species complex</taxon>
    </lineage>
</organism>
<reference evidence="4" key="1">
    <citation type="submission" date="2013-09" db="EMBL/GenBank/DDBJ databases">
        <title>The Genome Sequence of Anopheles culicifacies species A.</title>
        <authorList>
            <consortium name="The Broad Institute Genomics Platform"/>
            <person name="Neafsey D.E."/>
            <person name="Besansky N."/>
            <person name="Howell P."/>
            <person name="Walton C."/>
            <person name="Young S.K."/>
            <person name="Zeng Q."/>
            <person name="Gargeya S."/>
            <person name="Fitzgerald M."/>
            <person name="Haas B."/>
            <person name="Abouelleil A."/>
            <person name="Allen A.W."/>
            <person name="Alvarado L."/>
            <person name="Arachchi H.M."/>
            <person name="Berlin A.M."/>
            <person name="Chapman S.B."/>
            <person name="Gainer-Dewar J."/>
            <person name="Goldberg J."/>
            <person name="Griggs A."/>
            <person name="Gujja S."/>
            <person name="Hansen M."/>
            <person name="Howarth C."/>
            <person name="Imamovic A."/>
            <person name="Ireland A."/>
            <person name="Larimer J."/>
            <person name="McCowan C."/>
            <person name="Murphy C."/>
            <person name="Pearson M."/>
            <person name="Poon T.W."/>
            <person name="Priest M."/>
            <person name="Roberts A."/>
            <person name="Saif S."/>
            <person name="Shea T."/>
            <person name="Sisk P."/>
            <person name="Sykes S."/>
            <person name="Wortman J."/>
            <person name="Nusbaum C."/>
            <person name="Birren B."/>
        </authorList>
    </citation>
    <scope>NUCLEOTIDE SEQUENCE [LARGE SCALE GENOMIC DNA]</scope>
    <source>
        <strain evidence="4">A-37</strain>
    </source>
</reference>
<feature type="region of interest" description="Disordered" evidence="1">
    <location>
        <begin position="350"/>
        <end position="371"/>
    </location>
</feature>
<protein>
    <recommendedName>
        <fullName evidence="5">Major facilitator superfamily (MFS) profile domain-containing protein</fullName>
    </recommendedName>
</protein>
<evidence type="ECO:0000313" key="3">
    <source>
        <dbReference type="EnsemblMetazoa" id="ACUA002308-PA"/>
    </source>
</evidence>
<feature type="transmembrane region" description="Helical" evidence="2">
    <location>
        <begin position="191"/>
        <end position="212"/>
    </location>
</feature>
<keyword evidence="2" id="KW-0472">Membrane</keyword>
<evidence type="ECO:0000256" key="1">
    <source>
        <dbReference type="SAM" id="MobiDB-lite"/>
    </source>
</evidence>